<dbReference type="Gene3D" id="3.40.1360.10">
    <property type="match status" value="1"/>
</dbReference>
<feature type="domain" description="DNA primase/helicase Gp4 N-terminal Bacteriophage T7-like" evidence="1">
    <location>
        <begin position="33"/>
        <end position="77"/>
    </location>
</feature>
<evidence type="ECO:0000259" key="1">
    <source>
        <dbReference type="SMART" id="SM00778"/>
    </source>
</evidence>
<evidence type="ECO:0000313" key="2">
    <source>
        <dbReference type="EMBL" id="MDM4014606.1"/>
    </source>
</evidence>
<dbReference type="EMBL" id="JASZZN010000003">
    <property type="protein sequence ID" value="MDM4014606.1"/>
    <property type="molecule type" value="Genomic_DNA"/>
</dbReference>
<reference evidence="2 3" key="1">
    <citation type="submission" date="2023-06" db="EMBL/GenBank/DDBJ databases">
        <title>Roseiconus lacunae JC819 isolated from Gulf of Mannar region, Tamil Nadu.</title>
        <authorList>
            <person name="Pk S."/>
            <person name="Ch S."/>
            <person name="Ch V.R."/>
        </authorList>
    </citation>
    <scope>NUCLEOTIDE SEQUENCE [LARGE SCALE GENOMIC DNA]</scope>
    <source>
        <strain evidence="2 3">JC819</strain>
    </source>
</reference>
<protein>
    <submittedName>
        <fullName evidence="2">Primase-helicase zinc-binding domain-containing protein</fullName>
    </submittedName>
</protein>
<proteinExistence type="predicted"/>
<name>A0ABT7PEF8_9BACT</name>
<dbReference type="Proteomes" id="UP001239462">
    <property type="component" value="Unassembled WGS sequence"/>
</dbReference>
<accession>A0ABT7PEF8</accession>
<dbReference type="InterPro" id="IPR013237">
    <property type="entry name" value="Phage_T7_Gp4_N"/>
</dbReference>
<gene>
    <name evidence="2" type="ORF">QTN89_04120</name>
</gene>
<evidence type="ECO:0000313" key="3">
    <source>
        <dbReference type="Proteomes" id="UP001239462"/>
    </source>
</evidence>
<dbReference type="RefSeq" id="WP_289162292.1">
    <property type="nucleotide sequence ID" value="NZ_JASZZN010000003.1"/>
</dbReference>
<sequence>MNGFRIEDLLHASRGRWRDALPAAGIAEELLDGRGHPCPRCGGRDRFAARPDVADRGAVHCRHCFTRGCEPFPGDGLATLRWWMGIDTRAACDWLASWLGIRVCTEPRPQSIRRSVHARQSVGRNHDFAGFASRCHSAMRPSWWNRLSNRLNLPIDCLRRLRVGWSADDRATTWPMVDDQNEVVGIRLRSMETGDKWSVRGGQAGLFIPTGISNPERLLICEGPTDCAAMVAIGFDAIGRPSCNGAVAMTTRLVRRIGARECVIIADDDAHGAGIRGAESLAAELLAVCRLVRTMTPPKGVNDARDWINAGASHDDVLGVIGSTEPKSLTITAGVVHGRNTSH</sequence>
<comment type="caution">
    <text evidence="2">The sequence shown here is derived from an EMBL/GenBank/DDBJ whole genome shotgun (WGS) entry which is preliminary data.</text>
</comment>
<organism evidence="2 3">
    <name type="scientific">Roseiconus lacunae</name>
    <dbReference type="NCBI Taxonomy" id="2605694"/>
    <lineage>
        <taxon>Bacteria</taxon>
        <taxon>Pseudomonadati</taxon>
        <taxon>Planctomycetota</taxon>
        <taxon>Planctomycetia</taxon>
        <taxon>Pirellulales</taxon>
        <taxon>Pirellulaceae</taxon>
        <taxon>Roseiconus</taxon>
    </lineage>
</organism>
<dbReference type="CDD" id="cd00188">
    <property type="entry name" value="TOPRIM"/>
    <property type="match status" value="1"/>
</dbReference>
<keyword evidence="3" id="KW-1185">Reference proteome</keyword>
<dbReference type="SMART" id="SM00778">
    <property type="entry name" value="Prim_Zn_Ribbon"/>
    <property type="match status" value="1"/>
</dbReference>